<dbReference type="Gene3D" id="2.170.120.30">
    <property type="match status" value="1"/>
</dbReference>
<comment type="caution">
    <text evidence="1">The sequence shown here is derived from an EMBL/GenBank/DDBJ whole genome shotgun (WGS) entry which is preliminary data.</text>
</comment>
<evidence type="ECO:0000313" key="1">
    <source>
        <dbReference type="EMBL" id="KKK34611.1"/>
    </source>
</evidence>
<dbReference type="PANTHER" id="PTHR37804">
    <property type="entry name" value="CDAA REGULATORY PROTEIN CDAR"/>
    <property type="match status" value="1"/>
</dbReference>
<gene>
    <name evidence="1" type="ORF">WN59_07755</name>
</gene>
<dbReference type="PANTHER" id="PTHR37804:SF1">
    <property type="entry name" value="CDAA REGULATORY PROTEIN CDAR"/>
    <property type="match status" value="1"/>
</dbReference>
<reference evidence="1 2" key="1">
    <citation type="submission" date="2015-04" db="EMBL/GenBank/DDBJ databases">
        <title>Taxonomic description and genome sequence of Salinicoccus sediminis sp. nov., a novel hyper halotolerant bacterium isolated from marine sediment.</title>
        <authorList>
            <person name="Mathan Kumar R."/>
            <person name="Kaur G."/>
            <person name="Kumar N."/>
            <person name="Kumar A."/>
            <person name="Singh N.K."/>
            <person name="Kaur N."/>
            <person name="Mayilraj S."/>
        </authorList>
    </citation>
    <scope>NUCLEOTIDE SEQUENCE [LARGE SCALE GENOMIC DNA]</scope>
    <source>
        <strain evidence="1 2">SV-16</strain>
    </source>
</reference>
<dbReference type="InterPro" id="IPR012505">
    <property type="entry name" value="YbbR"/>
</dbReference>
<proteinExistence type="predicted"/>
<sequence length="311" mass="34919">MLESKWGLRFVALILALFMFLSVNDVFDNLFNDDGENPESQMIEGVPVELQYDKENYYVSGAPSEVNVQLFGNNSNVKRLQTTRDFSVSLDLRNRDVGEYEEHFTVEGLPENVTAEVVPQTANINIQDLVTRTFEVQAEVSESRVGPNHQISEVNVIPSTVTVMGGESEMNRIQYVRATLNDSSRITEDRVEEAEVSVFDSQFNKLDVRIDPTDVRVEISVDERSKEVPVEYEVNGEVADGHTLEDVKLNYENVTVFGSEEVLANIDSVNVEVNVDGMENSETKDIEMELPEGVSKTEPAVLQAEIEITEN</sequence>
<dbReference type="RefSeq" id="WP_046515352.1">
    <property type="nucleotide sequence ID" value="NZ_LAYZ01000004.1"/>
</dbReference>
<dbReference type="STRING" id="1432562.WN59_07755"/>
<protein>
    <recommendedName>
        <fullName evidence="3">YbbR-like protein</fullName>
    </recommendedName>
</protein>
<dbReference type="EMBL" id="LAYZ01000004">
    <property type="protein sequence ID" value="KKK34611.1"/>
    <property type="molecule type" value="Genomic_DNA"/>
</dbReference>
<dbReference type="Proteomes" id="UP000034287">
    <property type="component" value="Unassembled WGS sequence"/>
</dbReference>
<evidence type="ECO:0000313" key="2">
    <source>
        <dbReference type="Proteomes" id="UP000034287"/>
    </source>
</evidence>
<name>A0A0M2SLS5_9STAP</name>
<organism evidence="1 2">
    <name type="scientific">Salinicoccus sediminis</name>
    <dbReference type="NCBI Taxonomy" id="1432562"/>
    <lineage>
        <taxon>Bacteria</taxon>
        <taxon>Bacillati</taxon>
        <taxon>Bacillota</taxon>
        <taxon>Bacilli</taxon>
        <taxon>Bacillales</taxon>
        <taxon>Staphylococcaceae</taxon>
        <taxon>Salinicoccus</taxon>
    </lineage>
</organism>
<accession>A0A0M2SLS5</accession>
<evidence type="ECO:0008006" key="3">
    <source>
        <dbReference type="Google" id="ProtNLM"/>
    </source>
</evidence>
<dbReference type="AlphaFoldDB" id="A0A0M2SLS5"/>
<dbReference type="OrthoDB" id="2987820at2"/>
<keyword evidence="2" id="KW-1185">Reference proteome</keyword>
<dbReference type="Gene3D" id="2.170.120.40">
    <property type="entry name" value="YbbR-like domain"/>
    <property type="match status" value="2"/>
</dbReference>
<dbReference type="PATRIC" id="fig|1432562.3.peg.1552"/>
<dbReference type="InterPro" id="IPR053154">
    <property type="entry name" value="c-di-AMP_regulator"/>
</dbReference>
<dbReference type="Pfam" id="PF07949">
    <property type="entry name" value="YbbR"/>
    <property type="match status" value="3"/>
</dbReference>